<feature type="compositionally biased region" description="Basic and acidic residues" evidence="1">
    <location>
        <begin position="120"/>
        <end position="131"/>
    </location>
</feature>
<dbReference type="AlphaFoldDB" id="A0AAE8MTX4"/>
<feature type="compositionally biased region" description="Gly residues" evidence="1">
    <location>
        <begin position="22"/>
        <end position="39"/>
    </location>
</feature>
<keyword evidence="3" id="KW-1185">Reference proteome</keyword>
<feature type="region of interest" description="Disordered" evidence="1">
    <location>
        <begin position="1"/>
        <end position="94"/>
    </location>
</feature>
<dbReference type="PANTHER" id="PTHR40462:SF1">
    <property type="entry name" value="EXPRESSED PROTEIN"/>
    <property type="match status" value="1"/>
</dbReference>
<accession>A0AAE8MTX4</accession>
<evidence type="ECO:0000313" key="2">
    <source>
        <dbReference type="EMBL" id="SPN99797.1"/>
    </source>
</evidence>
<gene>
    <name evidence="2" type="ORF">DNG_02649</name>
</gene>
<dbReference type="PANTHER" id="PTHR40462">
    <property type="entry name" value="CHROMOSOME 1, WHOLE GENOME SHOTGUN SEQUENCE"/>
    <property type="match status" value="1"/>
</dbReference>
<feature type="compositionally biased region" description="Basic and acidic residues" evidence="1">
    <location>
        <begin position="144"/>
        <end position="153"/>
    </location>
</feature>
<evidence type="ECO:0000256" key="1">
    <source>
        <dbReference type="SAM" id="MobiDB-lite"/>
    </source>
</evidence>
<protein>
    <submittedName>
        <fullName evidence="2">Related to DNA damage-responsive protein 48</fullName>
    </submittedName>
</protein>
<feature type="compositionally biased region" description="Polar residues" evidence="1">
    <location>
        <begin position="7"/>
        <end position="19"/>
    </location>
</feature>
<feature type="compositionally biased region" description="Gly residues" evidence="1">
    <location>
        <begin position="49"/>
        <end position="75"/>
    </location>
</feature>
<evidence type="ECO:0000313" key="3">
    <source>
        <dbReference type="Proteomes" id="UP001187682"/>
    </source>
</evidence>
<sequence>MDFINKVASQAQGNQGKDNQSSGGGLAGQLGNLVGGQGQGNQNQSNQSSGGGLAGQLGNLVGGQGQGNQSGGGIGDKLNNLAGGGQKGEKDEDLLDKAVDYVQEKYLGKGPQDNESAAEQAKDEQISDAIRKGYKSATGSDFPLQDKDKKFGF</sequence>
<name>A0AAE8MTX4_9PEZI</name>
<comment type="caution">
    <text evidence="2">The sequence shown here is derived from an EMBL/GenBank/DDBJ whole genome shotgun (WGS) entry which is preliminary data.</text>
</comment>
<feature type="region of interest" description="Disordered" evidence="1">
    <location>
        <begin position="106"/>
        <end position="153"/>
    </location>
</feature>
<reference evidence="2" key="1">
    <citation type="submission" date="2018-03" db="EMBL/GenBank/DDBJ databases">
        <authorList>
            <person name="Guldener U."/>
        </authorList>
    </citation>
    <scope>NUCLEOTIDE SEQUENCE</scope>
</reference>
<organism evidence="2 3">
    <name type="scientific">Cephalotrichum gorgonifer</name>
    <dbReference type="NCBI Taxonomy" id="2041049"/>
    <lineage>
        <taxon>Eukaryota</taxon>
        <taxon>Fungi</taxon>
        <taxon>Dikarya</taxon>
        <taxon>Ascomycota</taxon>
        <taxon>Pezizomycotina</taxon>
        <taxon>Sordariomycetes</taxon>
        <taxon>Hypocreomycetidae</taxon>
        <taxon>Microascales</taxon>
        <taxon>Microascaceae</taxon>
        <taxon>Cephalotrichum</taxon>
    </lineage>
</organism>
<dbReference type="Proteomes" id="UP001187682">
    <property type="component" value="Unassembled WGS sequence"/>
</dbReference>
<proteinExistence type="predicted"/>
<dbReference type="EMBL" id="ONZQ02000003">
    <property type="protein sequence ID" value="SPN99797.1"/>
    <property type="molecule type" value="Genomic_DNA"/>
</dbReference>